<protein>
    <submittedName>
        <fullName evidence="2">Uncharacterized protein</fullName>
    </submittedName>
</protein>
<sequence length="79" mass="8748">MPSSSDHPPFPVAGRVGHRPVPFKGGRRAAKAHQPPKPAGEQRLQALRTIAREGTESGGIRRRRTCVFSREKKVCYRSS</sequence>
<evidence type="ECO:0000313" key="2">
    <source>
        <dbReference type="EMBL" id="KAJ1195178.1"/>
    </source>
</evidence>
<comment type="caution">
    <text evidence="2">The sequence shown here is derived from an EMBL/GenBank/DDBJ whole genome shotgun (WGS) entry which is preliminary data.</text>
</comment>
<gene>
    <name evidence="2" type="ORF">NDU88_004459</name>
</gene>
<dbReference type="Proteomes" id="UP001066276">
    <property type="component" value="Chromosome 2_2"/>
</dbReference>
<dbReference type="AlphaFoldDB" id="A0AAV7V1U6"/>
<proteinExistence type="predicted"/>
<dbReference type="EMBL" id="JANPWB010000004">
    <property type="protein sequence ID" value="KAJ1195178.1"/>
    <property type="molecule type" value="Genomic_DNA"/>
</dbReference>
<name>A0AAV7V1U6_PLEWA</name>
<organism evidence="2 3">
    <name type="scientific">Pleurodeles waltl</name>
    <name type="common">Iberian ribbed newt</name>
    <dbReference type="NCBI Taxonomy" id="8319"/>
    <lineage>
        <taxon>Eukaryota</taxon>
        <taxon>Metazoa</taxon>
        <taxon>Chordata</taxon>
        <taxon>Craniata</taxon>
        <taxon>Vertebrata</taxon>
        <taxon>Euteleostomi</taxon>
        <taxon>Amphibia</taxon>
        <taxon>Batrachia</taxon>
        <taxon>Caudata</taxon>
        <taxon>Salamandroidea</taxon>
        <taxon>Salamandridae</taxon>
        <taxon>Pleurodelinae</taxon>
        <taxon>Pleurodeles</taxon>
    </lineage>
</organism>
<accession>A0AAV7V1U6</accession>
<evidence type="ECO:0000256" key="1">
    <source>
        <dbReference type="SAM" id="MobiDB-lite"/>
    </source>
</evidence>
<evidence type="ECO:0000313" key="3">
    <source>
        <dbReference type="Proteomes" id="UP001066276"/>
    </source>
</evidence>
<keyword evidence="3" id="KW-1185">Reference proteome</keyword>
<feature type="region of interest" description="Disordered" evidence="1">
    <location>
        <begin position="1"/>
        <end position="43"/>
    </location>
</feature>
<reference evidence="2" key="1">
    <citation type="journal article" date="2022" name="bioRxiv">
        <title>Sequencing and chromosome-scale assembly of the giantPleurodeles waltlgenome.</title>
        <authorList>
            <person name="Brown T."/>
            <person name="Elewa A."/>
            <person name="Iarovenko S."/>
            <person name="Subramanian E."/>
            <person name="Araus A.J."/>
            <person name="Petzold A."/>
            <person name="Susuki M."/>
            <person name="Suzuki K.-i.T."/>
            <person name="Hayashi T."/>
            <person name="Toyoda A."/>
            <person name="Oliveira C."/>
            <person name="Osipova E."/>
            <person name="Leigh N.D."/>
            <person name="Simon A."/>
            <person name="Yun M.H."/>
        </authorList>
    </citation>
    <scope>NUCLEOTIDE SEQUENCE</scope>
    <source>
        <strain evidence="2">20211129_DDA</strain>
        <tissue evidence="2">Liver</tissue>
    </source>
</reference>